<keyword evidence="6" id="KW-0175">Coiled coil</keyword>
<evidence type="ECO:0000256" key="2">
    <source>
        <dbReference type="ARBA" id="ARBA00022490"/>
    </source>
</evidence>
<comment type="subcellular location">
    <subcellularLocation>
        <location evidence="1">Cytoplasm</location>
        <location evidence="1">Cytoskeleton</location>
    </subcellularLocation>
</comment>
<evidence type="ECO:0000313" key="10">
    <source>
        <dbReference type="Proteomes" id="UP001162031"/>
    </source>
</evidence>
<dbReference type="Gene3D" id="1.10.418.10">
    <property type="entry name" value="Calponin-like domain"/>
    <property type="match status" value="1"/>
</dbReference>
<dbReference type="AlphaFoldDB" id="A0AAV0U247"/>
<evidence type="ECO:0000256" key="5">
    <source>
        <dbReference type="PROSITE-ProRule" id="PRU00576"/>
    </source>
</evidence>
<keyword evidence="3 5" id="KW-0493">Microtubule</keyword>
<dbReference type="SUPFAM" id="SSF47576">
    <property type="entry name" value="Calponin-homology domain, CH-domain"/>
    <property type="match status" value="1"/>
</dbReference>
<feature type="domain" description="EB1 C-terminal" evidence="8">
    <location>
        <begin position="191"/>
        <end position="267"/>
    </location>
</feature>
<dbReference type="InterPro" id="IPR036133">
    <property type="entry name" value="EB1_C_sf"/>
</dbReference>
<proteinExistence type="predicted"/>
<evidence type="ECO:0000313" key="9">
    <source>
        <dbReference type="EMBL" id="CAI5731056.1"/>
    </source>
</evidence>
<dbReference type="InterPro" id="IPR004953">
    <property type="entry name" value="EB1_C"/>
</dbReference>
<name>A0AAV0U247_HYABA</name>
<keyword evidence="4" id="KW-0206">Cytoskeleton</keyword>
<dbReference type="InterPro" id="IPR027328">
    <property type="entry name" value="MAPRE"/>
</dbReference>
<feature type="coiled-coil region" evidence="6">
    <location>
        <begin position="192"/>
        <end position="226"/>
    </location>
</feature>
<feature type="chain" id="PRO_5043740383" description="EB1 C-terminal domain-containing protein" evidence="7">
    <location>
        <begin position="25"/>
        <end position="272"/>
    </location>
</feature>
<sequence>MSRARPSCLGHKRLLLWLNALCETELTRVEQLSSGAIACQVVDAASSSPSSPHRVEMAQVHWTAAHPHEFLRNYALLQQSLAALGVGADVAVARLVRGTDEDHLELLQWLKTFYDRHAPRGASRYDARAQRAKGRGGSAYQYSAGGSAERALSTVTRTKRVRAGKAERCDDAQAQWEFQAMLGTMQQLTITSRGLMEEKEALVAQIRELRDAIKRTEKEREFYAEKLEAIGELVHAVELAKTSSAQTNLLGLSILDVLYATEEDEHDAEVPF</sequence>
<evidence type="ECO:0000256" key="4">
    <source>
        <dbReference type="ARBA" id="ARBA00023212"/>
    </source>
</evidence>
<dbReference type="Gene3D" id="1.20.5.1430">
    <property type="match status" value="1"/>
</dbReference>
<dbReference type="GO" id="GO:0008017">
    <property type="term" value="F:microtubule binding"/>
    <property type="evidence" value="ECO:0007669"/>
    <property type="project" value="InterPro"/>
</dbReference>
<dbReference type="InterPro" id="IPR036872">
    <property type="entry name" value="CH_dom_sf"/>
</dbReference>
<protein>
    <recommendedName>
        <fullName evidence="8">EB1 C-terminal domain-containing protein</fullName>
    </recommendedName>
</protein>
<dbReference type="Proteomes" id="UP001162031">
    <property type="component" value="Unassembled WGS sequence"/>
</dbReference>
<comment type="caution">
    <text evidence="9">The sequence shown here is derived from an EMBL/GenBank/DDBJ whole genome shotgun (WGS) entry which is preliminary data.</text>
</comment>
<evidence type="ECO:0000256" key="1">
    <source>
        <dbReference type="ARBA" id="ARBA00004245"/>
    </source>
</evidence>
<dbReference type="GO" id="GO:0005874">
    <property type="term" value="C:microtubule"/>
    <property type="evidence" value="ECO:0007669"/>
    <property type="project" value="UniProtKB-KW"/>
</dbReference>
<dbReference type="PANTHER" id="PTHR10623">
    <property type="entry name" value="MICROTUBULE-ASSOCIATED PROTEIN RP/EB FAMILY MEMBER"/>
    <property type="match status" value="1"/>
</dbReference>
<reference evidence="9" key="1">
    <citation type="submission" date="2022-12" db="EMBL/GenBank/DDBJ databases">
        <authorList>
            <person name="Webb A."/>
        </authorList>
    </citation>
    <scope>NUCLEOTIDE SEQUENCE</scope>
    <source>
        <strain evidence="9">Hp1</strain>
    </source>
</reference>
<keyword evidence="7" id="KW-0732">Signal</keyword>
<dbReference type="EMBL" id="CANTFL010001076">
    <property type="protein sequence ID" value="CAI5731056.1"/>
    <property type="molecule type" value="Genomic_DNA"/>
</dbReference>
<evidence type="ECO:0000256" key="3">
    <source>
        <dbReference type="ARBA" id="ARBA00022701"/>
    </source>
</evidence>
<gene>
    <name evidence="9" type="ORF">HBR001_LOCUS5058</name>
</gene>
<evidence type="ECO:0000256" key="6">
    <source>
        <dbReference type="SAM" id="Coils"/>
    </source>
</evidence>
<dbReference type="SUPFAM" id="SSF140612">
    <property type="entry name" value="EB1 dimerisation domain-like"/>
    <property type="match status" value="1"/>
</dbReference>
<feature type="signal peptide" evidence="7">
    <location>
        <begin position="1"/>
        <end position="24"/>
    </location>
</feature>
<organism evidence="9 10">
    <name type="scientific">Hyaloperonospora brassicae</name>
    <name type="common">Brassica downy mildew</name>
    <name type="synonym">Peronospora brassicae</name>
    <dbReference type="NCBI Taxonomy" id="162125"/>
    <lineage>
        <taxon>Eukaryota</taxon>
        <taxon>Sar</taxon>
        <taxon>Stramenopiles</taxon>
        <taxon>Oomycota</taxon>
        <taxon>Peronosporomycetes</taxon>
        <taxon>Peronosporales</taxon>
        <taxon>Peronosporaceae</taxon>
        <taxon>Hyaloperonospora</taxon>
    </lineage>
</organism>
<evidence type="ECO:0000256" key="7">
    <source>
        <dbReference type="SAM" id="SignalP"/>
    </source>
</evidence>
<evidence type="ECO:0000259" key="8">
    <source>
        <dbReference type="PROSITE" id="PS51230"/>
    </source>
</evidence>
<accession>A0AAV0U247</accession>
<dbReference type="PROSITE" id="PS51230">
    <property type="entry name" value="EB1_C"/>
    <property type="match status" value="1"/>
</dbReference>
<keyword evidence="2" id="KW-0963">Cytoplasm</keyword>
<keyword evidence="10" id="KW-1185">Reference proteome</keyword>